<evidence type="ECO:0000313" key="2">
    <source>
        <dbReference type="Proteomes" id="UP001595556"/>
    </source>
</evidence>
<dbReference type="NCBIfam" id="TIGR04267">
    <property type="entry name" value="mod_HExxH"/>
    <property type="match status" value="1"/>
</dbReference>
<dbReference type="InterPro" id="IPR026337">
    <property type="entry name" value="AKG_HExxH"/>
</dbReference>
<reference evidence="2" key="1">
    <citation type="journal article" date="2019" name="Int. J. Syst. Evol. Microbiol.">
        <title>The Global Catalogue of Microorganisms (GCM) 10K type strain sequencing project: providing services to taxonomists for standard genome sequencing and annotation.</title>
        <authorList>
            <consortium name="The Broad Institute Genomics Platform"/>
            <consortium name="The Broad Institute Genome Sequencing Center for Infectious Disease"/>
            <person name="Wu L."/>
            <person name="Ma J."/>
        </authorList>
    </citation>
    <scope>NUCLEOTIDE SEQUENCE [LARGE SCALE GENOMIC DNA]</scope>
    <source>
        <strain evidence="2">KCTC 52168</strain>
    </source>
</reference>
<organism evidence="1 2">
    <name type="scientific">Piscinibacterium candidicorallinum</name>
    <dbReference type="NCBI Taxonomy" id="1793872"/>
    <lineage>
        <taxon>Bacteria</taxon>
        <taxon>Pseudomonadati</taxon>
        <taxon>Pseudomonadota</taxon>
        <taxon>Betaproteobacteria</taxon>
        <taxon>Burkholderiales</taxon>
        <taxon>Piscinibacterium</taxon>
    </lineage>
</organism>
<gene>
    <name evidence="1" type="ORF">ACFOEN_04350</name>
</gene>
<dbReference type="EMBL" id="JBHRTI010000003">
    <property type="protein sequence ID" value="MFC3146871.1"/>
    <property type="molecule type" value="Genomic_DNA"/>
</dbReference>
<proteinExistence type="predicted"/>
<name>A0ABV7H2Q7_9BURK</name>
<protein>
    <submittedName>
        <fullName evidence="1">HEXXH motif-containing putative peptide modification protein</fullName>
    </submittedName>
</protein>
<accession>A0ABV7H2Q7</accession>
<keyword evidence="2" id="KW-1185">Reference proteome</keyword>
<sequence length="501" mass="54467">MVTRVFGPLAGVSGHRASPAAASAAARRPATDLSFRALAPAPAQRRALPATLPLAVANAQWVASPPNADAALDSDDDTPASLPANRACADAVLMSSLLQPESDCTAELVKSSALARLDDLHAIGEVLAMDGAYDRYLASWQECMQRLSALSVGERVRRGASPLFRRWVHSLGRALIDGADAARVSMLLGYAPNYCLGFGGSDGLSLRARGRMIETWDCASSLQLAPDAESLDWRVKDMRDERVVVAPDTRGSAQGAAVGLRVQSGVPLLRDVSNFGSIVIRNDLPSLRVCLDETRTAEREDAILHDWVDPRDQAYPSGQREALIEAAQWMSDAWPEMVQEWRAILSVVVPRMPPRGWQMNGFTLSSMQGAVWVHPGRPLQALEGLLHEAAHVKLRYVEEFCPMLAAAQTAERFQVSWRTDARPVAGVFEGTYVSAMAAEGLHRAVEAGAVPLLSRLWAQRRVADLRRGVRQATAVLRKHARFTPEGANFCAWIESRMEALS</sequence>
<evidence type="ECO:0000313" key="1">
    <source>
        <dbReference type="EMBL" id="MFC3146871.1"/>
    </source>
</evidence>
<dbReference type="Proteomes" id="UP001595556">
    <property type="component" value="Unassembled WGS sequence"/>
</dbReference>
<dbReference type="RefSeq" id="WP_377301427.1">
    <property type="nucleotide sequence ID" value="NZ_CP180191.1"/>
</dbReference>
<comment type="caution">
    <text evidence="1">The sequence shown here is derived from an EMBL/GenBank/DDBJ whole genome shotgun (WGS) entry which is preliminary data.</text>
</comment>